<keyword evidence="3" id="KW-0732">Signal</keyword>
<dbReference type="Gene3D" id="2.60.40.1120">
    <property type="entry name" value="Carboxypeptidase-like, regulatory domain"/>
    <property type="match status" value="2"/>
</dbReference>
<dbReference type="PANTHER" id="PTHR36108:SF13">
    <property type="entry name" value="COLOSSIN-B-RELATED"/>
    <property type="match status" value="1"/>
</dbReference>
<sequence>MQPNVNGHRDEDGIEPSHTIAGGAIRGEIRRGDGATIADATITVIDPNGRQAARTVGDADGTFGIAVPGGGHYVLVVSAAGHEPSAVTVTVGSTPIDVEVVLTSMAALSGSVTTSATGEAVAQATVAVADHSGHVTATSVTGVDGRWSVAGLANGTYTVIVTAAGCDPVAETVMISGTASPAVDVVLRTAAELGGTITDGTGADGAPVAHSQVALLNDRGEMAASALTDDDGRYLFANLTPGDYTVIANGYSPVAATIDIEAGRFVSHEFVLGARGQA</sequence>
<keyword evidence="2" id="KW-0964">Secreted</keyword>
<proteinExistence type="inferred from homology"/>
<gene>
    <name evidence="4" type="ORF">IDF66_23050</name>
</gene>
<evidence type="ECO:0000313" key="4">
    <source>
        <dbReference type="EMBL" id="MBD1322468.1"/>
    </source>
</evidence>
<protein>
    <submittedName>
        <fullName evidence="4">Carboxypeptidase regulatory-like domain-containing protein</fullName>
    </submittedName>
</protein>
<dbReference type="Pfam" id="PF13620">
    <property type="entry name" value="CarboxypepD_reg"/>
    <property type="match status" value="3"/>
</dbReference>
<dbReference type="EMBL" id="JACWMS010000006">
    <property type="protein sequence ID" value="MBD1322468.1"/>
    <property type="molecule type" value="Genomic_DNA"/>
</dbReference>
<dbReference type="PANTHER" id="PTHR36108">
    <property type="entry name" value="COLOSSIN-B-RELATED"/>
    <property type="match status" value="1"/>
</dbReference>
<name>A0ABR7WJ02_9ACTN</name>
<keyword evidence="5" id="KW-1185">Reference proteome</keyword>
<reference evidence="4 5" key="1">
    <citation type="submission" date="2020-09" db="EMBL/GenBank/DDBJ databases">
        <title>Novel species in genus Gordonia.</title>
        <authorList>
            <person name="Zhang G."/>
        </authorList>
    </citation>
    <scope>NUCLEOTIDE SEQUENCE [LARGE SCALE GENOMIC DNA]</scope>
    <source>
        <strain evidence="4 5">ON-33</strain>
    </source>
</reference>
<evidence type="ECO:0000256" key="2">
    <source>
        <dbReference type="ARBA" id="ARBA00022525"/>
    </source>
</evidence>
<dbReference type="InterPro" id="IPR008969">
    <property type="entry name" value="CarboxyPept-like_regulatory"/>
</dbReference>
<dbReference type="SUPFAM" id="SSF49464">
    <property type="entry name" value="Carboxypeptidase regulatory domain-like"/>
    <property type="match status" value="2"/>
</dbReference>
<evidence type="ECO:0000256" key="3">
    <source>
        <dbReference type="ARBA" id="ARBA00022729"/>
    </source>
</evidence>
<organism evidence="4 5">
    <name type="scientific">Gordonia hankookensis</name>
    <dbReference type="NCBI Taxonomy" id="589403"/>
    <lineage>
        <taxon>Bacteria</taxon>
        <taxon>Bacillati</taxon>
        <taxon>Actinomycetota</taxon>
        <taxon>Actinomycetes</taxon>
        <taxon>Mycobacteriales</taxon>
        <taxon>Gordoniaceae</taxon>
        <taxon>Gordonia</taxon>
    </lineage>
</organism>
<dbReference type="InterPro" id="IPR013783">
    <property type="entry name" value="Ig-like_fold"/>
</dbReference>
<evidence type="ECO:0000313" key="5">
    <source>
        <dbReference type="Proteomes" id="UP000602395"/>
    </source>
</evidence>
<evidence type="ECO:0000256" key="1">
    <source>
        <dbReference type="ARBA" id="ARBA00007257"/>
    </source>
</evidence>
<dbReference type="Proteomes" id="UP000602395">
    <property type="component" value="Unassembled WGS sequence"/>
</dbReference>
<dbReference type="Gene3D" id="2.60.40.10">
    <property type="entry name" value="Immunoglobulins"/>
    <property type="match status" value="1"/>
</dbReference>
<comment type="similarity">
    <text evidence="1">Belongs to the serine-aspartate repeat-containing protein (SDr) family.</text>
</comment>
<accession>A0ABR7WJ02</accession>
<dbReference type="SUPFAM" id="SSF49478">
    <property type="entry name" value="Cna protein B-type domain"/>
    <property type="match status" value="1"/>
</dbReference>
<dbReference type="RefSeq" id="WP_164310532.1">
    <property type="nucleotide sequence ID" value="NZ_BAABAD010000005.1"/>
</dbReference>
<comment type="caution">
    <text evidence="4">The sequence shown here is derived from an EMBL/GenBank/DDBJ whole genome shotgun (WGS) entry which is preliminary data.</text>
</comment>